<dbReference type="PANTHER" id="PTHR20940">
    <property type="entry name" value="TETRA THYMOSIN"/>
    <property type="match status" value="1"/>
</dbReference>
<accession>A0A1W7R9F0</accession>
<dbReference type="PANTHER" id="PTHR20940:SF1">
    <property type="entry name" value="CIBOULOT, ISOFORM A"/>
    <property type="match status" value="1"/>
</dbReference>
<feature type="compositionally biased region" description="Basic and acidic residues" evidence="5">
    <location>
        <begin position="81"/>
        <end position="90"/>
    </location>
</feature>
<keyword evidence="4" id="KW-0206">Cytoskeleton</keyword>
<name>A0A1W7R9F0_9SCOR</name>
<sequence>MSSPTKEDLPKVPDAMKSELSKFDPSKMKHAQTNEKISLPSKEEIEQEKGQKKLLQGIEDFDPTKLKHTQTQEKNPLPTKEVIDQEKGCA</sequence>
<dbReference type="InterPro" id="IPR001152">
    <property type="entry name" value="Beta-thymosin"/>
</dbReference>
<dbReference type="GO" id="GO:0007015">
    <property type="term" value="P:actin filament organization"/>
    <property type="evidence" value="ECO:0007669"/>
    <property type="project" value="InterPro"/>
</dbReference>
<evidence type="ECO:0000256" key="3">
    <source>
        <dbReference type="ARBA" id="ARBA00022490"/>
    </source>
</evidence>
<evidence type="ECO:0000256" key="4">
    <source>
        <dbReference type="ARBA" id="ARBA00023212"/>
    </source>
</evidence>
<evidence type="ECO:0000313" key="6">
    <source>
        <dbReference type="EMBL" id="JAV47773.1"/>
    </source>
</evidence>
<protein>
    <submittedName>
        <fullName evidence="6">Thymosin beta-4</fullName>
    </submittedName>
</protein>
<dbReference type="Gene3D" id="1.20.5.520">
    <property type="entry name" value="Single helix bin"/>
    <property type="match status" value="2"/>
</dbReference>
<dbReference type="SMART" id="SM00152">
    <property type="entry name" value="THY"/>
    <property type="match status" value="2"/>
</dbReference>
<comment type="subcellular location">
    <subcellularLocation>
        <location evidence="1">Cytoplasm</location>
        <location evidence="1">Cytoskeleton</location>
    </subcellularLocation>
</comment>
<proteinExistence type="inferred from homology"/>
<dbReference type="Pfam" id="PF01290">
    <property type="entry name" value="Thymosin"/>
    <property type="match status" value="2"/>
</dbReference>
<dbReference type="GO" id="GO:0003785">
    <property type="term" value="F:actin monomer binding"/>
    <property type="evidence" value="ECO:0007669"/>
    <property type="project" value="InterPro"/>
</dbReference>
<dbReference type="FunFam" id="1.20.5.520:FF:000001">
    <property type="entry name" value="Thymosin beta"/>
    <property type="match status" value="2"/>
</dbReference>
<organism evidence="6">
    <name type="scientific">Hadrurus spadix</name>
    <dbReference type="NCBI Taxonomy" id="141984"/>
    <lineage>
        <taxon>Eukaryota</taxon>
        <taxon>Metazoa</taxon>
        <taxon>Ecdysozoa</taxon>
        <taxon>Arthropoda</taxon>
        <taxon>Chelicerata</taxon>
        <taxon>Arachnida</taxon>
        <taxon>Scorpiones</taxon>
        <taxon>Iurida</taxon>
        <taxon>Iuroidea</taxon>
        <taxon>Hadrurus</taxon>
    </lineage>
</organism>
<feature type="region of interest" description="Disordered" evidence="5">
    <location>
        <begin position="1"/>
        <end position="90"/>
    </location>
</feature>
<evidence type="ECO:0000256" key="5">
    <source>
        <dbReference type="SAM" id="MobiDB-lite"/>
    </source>
</evidence>
<comment type="similarity">
    <text evidence="2">Belongs to the thymosin beta family.</text>
</comment>
<dbReference type="GO" id="GO:0005829">
    <property type="term" value="C:cytosol"/>
    <property type="evidence" value="ECO:0007669"/>
    <property type="project" value="TreeGrafter"/>
</dbReference>
<dbReference type="GO" id="GO:0005856">
    <property type="term" value="C:cytoskeleton"/>
    <property type="evidence" value="ECO:0007669"/>
    <property type="project" value="UniProtKB-SubCell"/>
</dbReference>
<dbReference type="EMBL" id="GFAH01000616">
    <property type="protein sequence ID" value="JAV47773.1"/>
    <property type="molecule type" value="Transcribed_RNA"/>
</dbReference>
<feature type="compositionally biased region" description="Basic and acidic residues" evidence="5">
    <location>
        <begin position="1"/>
        <end position="27"/>
    </location>
</feature>
<dbReference type="InterPro" id="IPR038386">
    <property type="entry name" value="Beta-thymosin_sf"/>
</dbReference>
<feature type="compositionally biased region" description="Basic and acidic residues" evidence="5">
    <location>
        <begin position="41"/>
        <end position="51"/>
    </location>
</feature>
<reference evidence="6" key="1">
    <citation type="submission" date="2016-11" db="EMBL/GenBank/DDBJ databases">
        <title>Venom-gland transcriptomics and venom proteomics of the black-back scorpion (Hadrurus spadix) reveal detectability challenges and an unexplored realm of animal toxin diversity.</title>
        <authorList>
            <person name="Rokyta D.R."/>
            <person name="Ward M.J."/>
        </authorList>
    </citation>
    <scope>NUCLEOTIDE SEQUENCE</scope>
    <source>
        <tissue evidence="6">Venom gland</tissue>
    </source>
</reference>
<dbReference type="AlphaFoldDB" id="A0A1W7R9F0"/>
<keyword evidence="3" id="KW-0963">Cytoplasm</keyword>
<evidence type="ECO:0000256" key="1">
    <source>
        <dbReference type="ARBA" id="ARBA00004245"/>
    </source>
</evidence>
<evidence type="ECO:0000256" key="2">
    <source>
        <dbReference type="ARBA" id="ARBA00009511"/>
    </source>
</evidence>